<evidence type="ECO:0000313" key="2">
    <source>
        <dbReference type="EMBL" id="SNS32796.1"/>
    </source>
</evidence>
<dbReference type="EMBL" id="FZOU01000001">
    <property type="protein sequence ID" value="SNS32796.1"/>
    <property type="molecule type" value="Genomic_DNA"/>
</dbReference>
<dbReference type="Proteomes" id="UP000198356">
    <property type="component" value="Unassembled WGS sequence"/>
</dbReference>
<gene>
    <name evidence="2" type="ORF">SAMN05421770_101516</name>
</gene>
<proteinExistence type="predicted"/>
<protein>
    <submittedName>
        <fullName evidence="2">Predicted metal-binding integral membrane protein</fullName>
    </submittedName>
</protein>
<evidence type="ECO:0000256" key="1">
    <source>
        <dbReference type="SAM" id="Phobius"/>
    </source>
</evidence>
<evidence type="ECO:0000313" key="3">
    <source>
        <dbReference type="Proteomes" id="UP000198356"/>
    </source>
</evidence>
<keyword evidence="1" id="KW-1133">Transmembrane helix</keyword>
<accession>A0A239DK28</accession>
<feature type="transmembrane region" description="Helical" evidence="1">
    <location>
        <begin position="161"/>
        <end position="181"/>
    </location>
</feature>
<keyword evidence="1" id="KW-0472">Membrane</keyword>
<organism evidence="2 3">
    <name type="scientific">Granulicella rosea</name>
    <dbReference type="NCBI Taxonomy" id="474952"/>
    <lineage>
        <taxon>Bacteria</taxon>
        <taxon>Pseudomonadati</taxon>
        <taxon>Acidobacteriota</taxon>
        <taxon>Terriglobia</taxon>
        <taxon>Terriglobales</taxon>
        <taxon>Acidobacteriaceae</taxon>
        <taxon>Granulicella</taxon>
    </lineage>
</organism>
<feature type="transmembrane region" description="Helical" evidence="1">
    <location>
        <begin position="84"/>
        <end position="111"/>
    </location>
</feature>
<feature type="transmembrane region" description="Helical" evidence="1">
    <location>
        <begin position="45"/>
        <end position="63"/>
    </location>
</feature>
<reference evidence="2 3" key="1">
    <citation type="submission" date="2017-06" db="EMBL/GenBank/DDBJ databases">
        <authorList>
            <person name="Kim H.J."/>
            <person name="Triplett B.A."/>
        </authorList>
    </citation>
    <scope>NUCLEOTIDE SEQUENCE [LARGE SCALE GENOMIC DNA]</scope>
    <source>
        <strain evidence="2 3">DSM 18704</strain>
    </source>
</reference>
<dbReference type="Pfam" id="PF09948">
    <property type="entry name" value="PpoB2"/>
    <property type="match status" value="1"/>
</dbReference>
<name>A0A239DK28_9BACT</name>
<sequence length="235" mass="25231">MLLAAACAWVWLIADPALDRCAARMSGSASLPETLRMSLTMNPPGAWALGWAAMLVATMLPTLTAPLRHVRQQSFARRRGRSVALFLTGYGAVWLAAGVVLTGLALVLAWATPWAGGAVGAAALVWQASPAKQRCLNRGHAHPALAAFGGAADRSALRFGALHGIWCAGSCWAWMLLPMLLPRGRLLAMAAVGGLIFCERMERPERPCWKMRGLGRAVRMGMARVQTRGLVRIRL</sequence>
<dbReference type="InterPro" id="IPR018688">
    <property type="entry name" value="PpoB2-like"/>
</dbReference>
<keyword evidence="1" id="KW-0812">Transmembrane</keyword>
<keyword evidence="3" id="KW-1185">Reference proteome</keyword>
<dbReference type="AlphaFoldDB" id="A0A239DK28"/>